<dbReference type="OrthoDB" id="3270368at2759"/>
<accession>A0A8K0UUH5</accession>
<dbReference type="Proteomes" id="UP000813824">
    <property type="component" value="Unassembled WGS sequence"/>
</dbReference>
<sequence length="438" mass="49282">MENVRTALESLRTSMSRKRGKIKKTFVEALGRIESHFDVLDSASISLVESQRLVTHFRHTLPSVYPISPQPALEFTAALAEFLYNDRILHSYTSGMKDQKAWWEAVLHALLSGVMDYHDEHEEEESKIMIASALYETICAMAFSLSMPFMSVALRCTAYSLLADTASGSSVNQRSLRDAPYAGGGKLGVHFWRTKDYLVLEALLTLFARILPTTEKTAAGREARTRFLRSVFISSLTDEKHKKTAHDIVKLLENLRSSVWEPTAAKIMKILANSDISYPQPFEVKHVVIQDKQKPVDLLYADNTGFCANIVIEDDQYESLDIPYHTVQKIDLLRLEKDVQIRAFLSSMPLFGSQPALSQQSDEVVLIQFRLSKDDLLKFFEAMRARKIGKLLKAHPKSSLSLAAANLELDSAGRLLGKDERYKTVSKCTCLQFPKAGV</sequence>
<dbReference type="AlphaFoldDB" id="A0A8K0UUH5"/>
<reference evidence="1" key="1">
    <citation type="journal article" date="2021" name="New Phytol.">
        <title>Evolutionary innovations through gain and loss of genes in the ectomycorrhizal Boletales.</title>
        <authorList>
            <person name="Wu G."/>
            <person name="Miyauchi S."/>
            <person name="Morin E."/>
            <person name="Kuo A."/>
            <person name="Drula E."/>
            <person name="Varga T."/>
            <person name="Kohler A."/>
            <person name="Feng B."/>
            <person name="Cao Y."/>
            <person name="Lipzen A."/>
            <person name="Daum C."/>
            <person name="Hundley H."/>
            <person name="Pangilinan J."/>
            <person name="Johnson J."/>
            <person name="Barry K."/>
            <person name="LaButti K."/>
            <person name="Ng V."/>
            <person name="Ahrendt S."/>
            <person name="Min B."/>
            <person name="Choi I.G."/>
            <person name="Park H."/>
            <person name="Plett J.M."/>
            <person name="Magnuson J."/>
            <person name="Spatafora J.W."/>
            <person name="Nagy L.G."/>
            <person name="Henrissat B."/>
            <person name="Grigoriev I.V."/>
            <person name="Yang Z.L."/>
            <person name="Xu J."/>
            <person name="Martin F.M."/>
        </authorList>
    </citation>
    <scope>NUCLEOTIDE SEQUENCE</scope>
    <source>
        <strain evidence="1">KKN 215</strain>
    </source>
</reference>
<keyword evidence="2" id="KW-1185">Reference proteome</keyword>
<name>A0A8K0UUH5_9AGAR</name>
<gene>
    <name evidence="1" type="ORF">BXZ70DRAFT_753932</name>
</gene>
<protein>
    <submittedName>
        <fullName evidence="1">Uncharacterized protein</fullName>
    </submittedName>
</protein>
<organism evidence="1 2">
    <name type="scientific">Cristinia sonorae</name>
    <dbReference type="NCBI Taxonomy" id="1940300"/>
    <lineage>
        <taxon>Eukaryota</taxon>
        <taxon>Fungi</taxon>
        <taxon>Dikarya</taxon>
        <taxon>Basidiomycota</taxon>
        <taxon>Agaricomycotina</taxon>
        <taxon>Agaricomycetes</taxon>
        <taxon>Agaricomycetidae</taxon>
        <taxon>Agaricales</taxon>
        <taxon>Pleurotineae</taxon>
        <taxon>Stephanosporaceae</taxon>
        <taxon>Cristinia</taxon>
    </lineage>
</organism>
<comment type="caution">
    <text evidence="1">The sequence shown here is derived from an EMBL/GenBank/DDBJ whole genome shotgun (WGS) entry which is preliminary data.</text>
</comment>
<evidence type="ECO:0000313" key="1">
    <source>
        <dbReference type="EMBL" id="KAH8102856.1"/>
    </source>
</evidence>
<evidence type="ECO:0000313" key="2">
    <source>
        <dbReference type="Proteomes" id="UP000813824"/>
    </source>
</evidence>
<proteinExistence type="predicted"/>
<dbReference type="EMBL" id="JAEVFJ010000008">
    <property type="protein sequence ID" value="KAH8102856.1"/>
    <property type="molecule type" value="Genomic_DNA"/>
</dbReference>